<sequence>MNAIIDDHQRIRDALSFIPPTIEREQWFRVGAAIKHEMGADGFELFDTWSRGDPAYIEADTHDTWRSIQAGRGITGATLFAIAKEYGFDPRSHKAMVIDPAEMERRRTERAARAKRDAEARVKQHKQAATLAAVILKKTKPARDDHPYLMRKGLAAISTLREIDVDRLQALIGYKPQSGGDALTGRILIAPVTIGAAVTTVEMIDETGRKSALAGGEKAGGAWIASTPVKTATRYLIAEGVATTLSAHVCTGIPAVAALSSGNLMKVATKLRALHPDVEIIILGDLGNGQQKAVEAAKAIGGRLALPAFGDDRQNDQTDFNDMHLLLGADAVKDRIDAAEVPVDPAHERNAPASMSDGCVPKGFTVFPYRGVFYEEDDGTPHWICSTLHVRALVRDRASENWGRLLEWQDADGHPHVWAMPMEMLRSDGADMRGELARLGLDIAPGNKARNKLTEYVTTAKPQARGRCVTRTGWHAGAFVFPDRTIGESKERVIFQAESVMRAYSQAGTLDDWKQNVARLCSGNSRLLLAVSTAFAGMMLSYSGQESGGLNIVGNSSTGKTTALRAACSVFGPPEYMQRWRATSNGLEGLAALHNDTLLVLDELAQVDPREAGEIAYMLANGSGKARAGRTGAARTRQTWRLLFLSAGEIGLAQHMQAGGKTAKAGQEVRLVEIPADAGAGFGLFETLHGLTGGAELSSTINDACTRSYGTAAIEFLTAVTAEPGIIEQWLKTQTAEFLAANLPADANGQAHRVCQRLALIGLAGEYATNRGITGWTDGEALQAAAKCFSAWLENRGGAGNQERANVLAAVKAFFESHEESRFTDLAAISDRPTINRAGYKRSTDGTVEYLVFPEVFKREVCAGHDPKAAAKMLIEAGWLKPASNGWAQRAERLPGKGPTKVYVFTSSIWEAAQ</sequence>
<evidence type="ECO:0000259" key="1">
    <source>
        <dbReference type="Pfam" id="PF06048"/>
    </source>
</evidence>
<evidence type="ECO:0000259" key="3">
    <source>
        <dbReference type="Pfam" id="PF13362"/>
    </source>
</evidence>
<reference evidence="4 5" key="1">
    <citation type="submission" date="2016-11" db="EMBL/GenBank/DDBJ databases">
        <authorList>
            <person name="Jaros S."/>
            <person name="Januszkiewicz K."/>
            <person name="Wedrychowicz H."/>
        </authorList>
    </citation>
    <scope>NUCLEOTIDE SEQUENCE [LARGE SCALE GENOMIC DNA]</scope>
    <source>
        <strain evidence="4 5">LMG 20594</strain>
    </source>
</reference>
<dbReference type="AlphaFoldDB" id="A0A1M6LHF7"/>
<dbReference type="InterPro" id="IPR014819">
    <property type="entry name" value="PriCT_2"/>
</dbReference>
<name>A0A1M6LHF7_9BURK</name>
<dbReference type="EMBL" id="FRAB01000005">
    <property type="protein sequence ID" value="SHJ70588.1"/>
    <property type="molecule type" value="Genomic_DNA"/>
</dbReference>
<proteinExistence type="predicted"/>
<keyword evidence="4" id="KW-0378">Hydrolase</keyword>
<dbReference type="GO" id="GO:0004386">
    <property type="term" value="F:helicase activity"/>
    <property type="evidence" value="ECO:0007669"/>
    <property type="project" value="UniProtKB-KW"/>
</dbReference>
<evidence type="ECO:0000259" key="2">
    <source>
        <dbReference type="Pfam" id="PF08707"/>
    </source>
</evidence>
<dbReference type="InterPro" id="IPR034154">
    <property type="entry name" value="TOPRIM_DnaG/twinkle"/>
</dbReference>
<keyword evidence="4" id="KW-0067">ATP-binding</keyword>
<dbReference type="Proteomes" id="UP000184395">
    <property type="component" value="Unassembled WGS sequence"/>
</dbReference>
<evidence type="ECO:0000313" key="4">
    <source>
        <dbReference type="EMBL" id="SHJ70588.1"/>
    </source>
</evidence>
<dbReference type="STRING" id="169427.SAMN05192548_1005117"/>
<dbReference type="Pfam" id="PF08707">
    <property type="entry name" value="PriCT_2"/>
    <property type="match status" value="1"/>
</dbReference>
<dbReference type="CDD" id="cd01029">
    <property type="entry name" value="TOPRIM_primases"/>
    <property type="match status" value="1"/>
</dbReference>
<feature type="domain" description="DUF927" evidence="1">
    <location>
        <begin position="374"/>
        <end position="638"/>
    </location>
</feature>
<dbReference type="InterPro" id="IPR006171">
    <property type="entry name" value="TOPRIM_dom"/>
</dbReference>
<dbReference type="GO" id="GO:0016817">
    <property type="term" value="F:hydrolase activity, acting on acid anhydrides"/>
    <property type="evidence" value="ECO:0007669"/>
    <property type="project" value="InterPro"/>
</dbReference>
<accession>A0A1M6LHF7</accession>
<organism evidence="4 5">
    <name type="scientific">Paraburkholderia terricola</name>
    <dbReference type="NCBI Taxonomy" id="169427"/>
    <lineage>
        <taxon>Bacteria</taxon>
        <taxon>Pseudomonadati</taxon>
        <taxon>Pseudomonadota</taxon>
        <taxon>Betaproteobacteria</taxon>
        <taxon>Burkholderiales</taxon>
        <taxon>Burkholderiaceae</taxon>
        <taxon>Paraburkholderia</taxon>
    </lineage>
</organism>
<dbReference type="Pfam" id="PF06048">
    <property type="entry name" value="DUF927"/>
    <property type="match status" value="1"/>
</dbReference>
<protein>
    <submittedName>
        <fullName evidence="4">Putative DNA primase/helicase</fullName>
    </submittedName>
</protein>
<gene>
    <name evidence="4" type="ORF">SAMN05192548_1005117</name>
</gene>
<feature type="domain" description="Primase C-terminal 2" evidence="2">
    <location>
        <begin position="11"/>
        <end position="83"/>
    </location>
</feature>
<dbReference type="InterPro" id="IPR009270">
    <property type="entry name" value="DUF927"/>
</dbReference>
<dbReference type="Pfam" id="PF13362">
    <property type="entry name" value="Toprim_3"/>
    <property type="match status" value="1"/>
</dbReference>
<keyword evidence="4" id="KW-0547">Nucleotide-binding</keyword>
<evidence type="ECO:0000313" key="5">
    <source>
        <dbReference type="Proteomes" id="UP000184395"/>
    </source>
</evidence>
<keyword evidence="4" id="KW-0347">Helicase</keyword>
<feature type="domain" description="Toprim" evidence="3">
    <location>
        <begin position="236"/>
        <end position="329"/>
    </location>
</feature>
<dbReference type="OrthoDB" id="784829at2"/>
<dbReference type="RefSeq" id="WP_084561365.1">
    <property type="nucleotide sequence ID" value="NZ_CADFGY010000006.1"/>
</dbReference>